<dbReference type="InterPro" id="IPR002577">
    <property type="entry name" value="HTH_HxlR"/>
</dbReference>
<dbReference type="Pfam" id="PF01638">
    <property type="entry name" value="HxlR"/>
    <property type="match status" value="1"/>
</dbReference>
<evidence type="ECO:0000256" key="1">
    <source>
        <dbReference type="ARBA" id="ARBA00023015"/>
    </source>
</evidence>
<proteinExistence type="predicted"/>
<dbReference type="PANTHER" id="PTHR33204">
    <property type="entry name" value="TRANSCRIPTIONAL REGULATOR, MARR FAMILY"/>
    <property type="match status" value="1"/>
</dbReference>
<organism evidence="5 6">
    <name type="scientific">Pectinatus cerevisiiphilus</name>
    <dbReference type="NCBI Taxonomy" id="86956"/>
    <lineage>
        <taxon>Bacteria</taxon>
        <taxon>Bacillati</taxon>
        <taxon>Bacillota</taxon>
        <taxon>Negativicutes</taxon>
        <taxon>Selenomonadales</taxon>
        <taxon>Selenomonadaceae</taxon>
        <taxon>Pectinatus</taxon>
    </lineage>
</organism>
<keyword evidence="6" id="KW-1185">Reference proteome</keyword>
<dbReference type="InterPro" id="IPR036388">
    <property type="entry name" value="WH-like_DNA-bd_sf"/>
</dbReference>
<keyword evidence="2" id="KW-0238">DNA-binding</keyword>
<accession>A0A4R3KFG5</accession>
<dbReference type="Proteomes" id="UP000295188">
    <property type="component" value="Unassembled WGS sequence"/>
</dbReference>
<protein>
    <submittedName>
        <fullName evidence="5">HxlR family transcriptional regulator</fullName>
    </submittedName>
</protein>
<dbReference type="SUPFAM" id="SSF46785">
    <property type="entry name" value="Winged helix' DNA-binding domain"/>
    <property type="match status" value="1"/>
</dbReference>
<dbReference type="PROSITE" id="PS51118">
    <property type="entry name" value="HTH_HXLR"/>
    <property type="match status" value="1"/>
</dbReference>
<dbReference type="Gene3D" id="1.10.10.10">
    <property type="entry name" value="Winged helix-like DNA-binding domain superfamily/Winged helix DNA-binding domain"/>
    <property type="match status" value="1"/>
</dbReference>
<comment type="caution">
    <text evidence="5">The sequence shown here is derived from an EMBL/GenBank/DDBJ whole genome shotgun (WGS) entry which is preliminary data.</text>
</comment>
<evidence type="ECO:0000259" key="4">
    <source>
        <dbReference type="PROSITE" id="PS51118"/>
    </source>
</evidence>
<gene>
    <name evidence="5" type="ORF">EDC37_101209</name>
</gene>
<evidence type="ECO:0000313" key="6">
    <source>
        <dbReference type="Proteomes" id="UP000295188"/>
    </source>
</evidence>
<keyword evidence="1" id="KW-0805">Transcription regulation</keyword>
<name>A0A4R3KFG5_9FIRM</name>
<feature type="domain" description="HTH hxlR-type" evidence="4">
    <location>
        <begin position="10"/>
        <end position="108"/>
    </location>
</feature>
<evidence type="ECO:0000256" key="3">
    <source>
        <dbReference type="ARBA" id="ARBA00023163"/>
    </source>
</evidence>
<sequence>MDKQNSFGKCPYFTSQKLLTGKWSLLIMHFLDGKILRFNELEKLLNPISQATLTKQLRLLEGNGLIKRKVYNQIPPRVEYSLSDIGNDFKPVLNSLEAWGNKYIAHIKKNQKTLLNSHV</sequence>
<reference evidence="5 6" key="1">
    <citation type="submission" date="2019-03" db="EMBL/GenBank/DDBJ databases">
        <title>Genomic Encyclopedia of Type Strains, Phase IV (KMG-IV): sequencing the most valuable type-strain genomes for metagenomic binning, comparative biology and taxonomic classification.</title>
        <authorList>
            <person name="Goeker M."/>
        </authorList>
    </citation>
    <scope>NUCLEOTIDE SEQUENCE [LARGE SCALE GENOMIC DNA]</scope>
    <source>
        <strain evidence="5 6">DSM 20467</strain>
    </source>
</reference>
<dbReference type="EMBL" id="SMAA01000001">
    <property type="protein sequence ID" value="TCS82037.1"/>
    <property type="molecule type" value="Genomic_DNA"/>
</dbReference>
<evidence type="ECO:0000313" key="5">
    <source>
        <dbReference type="EMBL" id="TCS82037.1"/>
    </source>
</evidence>
<dbReference type="InterPro" id="IPR011991">
    <property type="entry name" value="ArsR-like_HTH"/>
</dbReference>
<keyword evidence="3" id="KW-0804">Transcription</keyword>
<dbReference type="CDD" id="cd00090">
    <property type="entry name" value="HTH_ARSR"/>
    <property type="match status" value="1"/>
</dbReference>
<evidence type="ECO:0000256" key="2">
    <source>
        <dbReference type="ARBA" id="ARBA00023125"/>
    </source>
</evidence>
<dbReference type="RefSeq" id="WP_165874430.1">
    <property type="nucleotide sequence ID" value="NZ_SMAA01000001.1"/>
</dbReference>
<dbReference type="GO" id="GO:0003677">
    <property type="term" value="F:DNA binding"/>
    <property type="evidence" value="ECO:0007669"/>
    <property type="project" value="UniProtKB-KW"/>
</dbReference>
<dbReference type="InterPro" id="IPR036390">
    <property type="entry name" value="WH_DNA-bd_sf"/>
</dbReference>
<dbReference type="AlphaFoldDB" id="A0A4R3KFG5"/>